<dbReference type="FunFam" id="3.30.565.10:FF:000006">
    <property type="entry name" value="Sensor histidine kinase WalK"/>
    <property type="match status" value="1"/>
</dbReference>
<dbReference type="PRINTS" id="PR00344">
    <property type="entry name" value="BCTRLSENSOR"/>
</dbReference>
<dbReference type="CDD" id="cd00082">
    <property type="entry name" value="HisKA"/>
    <property type="match status" value="1"/>
</dbReference>
<dbReference type="PANTHER" id="PTHR43047">
    <property type="entry name" value="TWO-COMPONENT HISTIDINE PROTEIN KINASE"/>
    <property type="match status" value="1"/>
</dbReference>
<proteinExistence type="predicted"/>
<dbReference type="EMBL" id="FZOT01000003">
    <property type="protein sequence ID" value="SNS52761.1"/>
    <property type="molecule type" value="Genomic_DNA"/>
</dbReference>
<evidence type="ECO:0000256" key="1">
    <source>
        <dbReference type="ARBA" id="ARBA00000085"/>
    </source>
</evidence>
<feature type="domain" description="PAS" evidence="11">
    <location>
        <begin position="463"/>
        <end position="533"/>
    </location>
</feature>
<dbReference type="GO" id="GO:0009927">
    <property type="term" value="F:histidine phosphotransfer kinase activity"/>
    <property type="evidence" value="ECO:0007669"/>
    <property type="project" value="TreeGrafter"/>
</dbReference>
<feature type="transmembrane region" description="Helical" evidence="8">
    <location>
        <begin position="186"/>
        <end position="207"/>
    </location>
</feature>
<dbReference type="InterPro" id="IPR011006">
    <property type="entry name" value="CheY-like_superfamily"/>
</dbReference>
<feature type="domain" description="PAC" evidence="12">
    <location>
        <begin position="536"/>
        <end position="588"/>
    </location>
</feature>
<dbReference type="Gene3D" id="3.40.50.2300">
    <property type="match status" value="1"/>
</dbReference>
<comment type="catalytic activity">
    <reaction evidence="1">
        <text>ATP + protein L-histidine = ADP + protein N-phospho-L-histidine.</text>
        <dbReference type="EC" id="2.7.13.3"/>
    </reaction>
</comment>
<evidence type="ECO:0000256" key="2">
    <source>
        <dbReference type="ARBA" id="ARBA00004429"/>
    </source>
</evidence>
<dbReference type="InterPro" id="IPR000014">
    <property type="entry name" value="PAS"/>
</dbReference>
<dbReference type="InterPro" id="IPR003661">
    <property type="entry name" value="HisK_dim/P_dom"/>
</dbReference>
<protein>
    <recommendedName>
        <fullName evidence="3">histidine kinase</fullName>
        <ecNumber evidence="3">2.7.13.3</ecNumber>
    </recommendedName>
</protein>
<dbReference type="Gene3D" id="3.30.565.10">
    <property type="entry name" value="Histidine kinase-like ATPase, C-terminal domain"/>
    <property type="match status" value="1"/>
</dbReference>
<organism evidence="13 14">
    <name type="scientific">Noviherbaspirillum humi</name>
    <dbReference type="NCBI Taxonomy" id="1688639"/>
    <lineage>
        <taxon>Bacteria</taxon>
        <taxon>Pseudomonadati</taxon>
        <taxon>Pseudomonadota</taxon>
        <taxon>Betaproteobacteria</taxon>
        <taxon>Burkholderiales</taxon>
        <taxon>Oxalobacteraceae</taxon>
        <taxon>Noviherbaspirillum</taxon>
    </lineage>
</organism>
<dbReference type="GO" id="GO:0000155">
    <property type="term" value="F:phosphorelay sensor kinase activity"/>
    <property type="evidence" value="ECO:0007669"/>
    <property type="project" value="InterPro"/>
</dbReference>
<keyword evidence="4 7" id="KW-0597">Phosphoprotein</keyword>
<dbReference type="InterPro" id="IPR003594">
    <property type="entry name" value="HATPase_dom"/>
</dbReference>
<dbReference type="FunFam" id="3.30.450.20:FF:000099">
    <property type="entry name" value="Sensory box sensor histidine kinase"/>
    <property type="match status" value="1"/>
</dbReference>
<evidence type="ECO:0000259" key="12">
    <source>
        <dbReference type="PROSITE" id="PS50113"/>
    </source>
</evidence>
<dbReference type="PROSITE" id="PS50112">
    <property type="entry name" value="PAS"/>
    <property type="match status" value="3"/>
</dbReference>
<evidence type="ECO:0000256" key="7">
    <source>
        <dbReference type="PROSITE-ProRule" id="PRU00169"/>
    </source>
</evidence>
<dbReference type="GO" id="GO:0005886">
    <property type="term" value="C:plasma membrane"/>
    <property type="evidence" value="ECO:0007669"/>
    <property type="project" value="UniProtKB-SubCell"/>
</dbReference>
<dbReference type="InterPro" id="IPR000700">
    <property type="entry name" value="PAS-assoc_C"/>
</dbReference>
<dbReference type="Pfam" id="PF08447">
    <property type="entry name" value="PAS_3"/>
    <property type="match status" value="2"/>
</dbReference>
<dbReference type="AlphaFoldDB" id="A0A239F7M6"/>
<keyword evidence="14" id="KW-1185">Reference proteome</keyword>
<dbReference type="Pfam" id="PF13426">
    <property type="entry name" value="PAS_9"/>
    <property type="match status" value="1"/>
</dbReference>
<dbReference type="Pfam" id="PF00512">
    <property type="entry name" value="HisKA"/>
    <property type="match status" value="1"/>
</dbReference>
<comment type="subcellular location">
    <subcellularLocation>
        <location evidence="2">Cell inner membrane</location>
        <topology evidence="2">Multi-pass membrane protein</topology>
    </subcellularLocation>
</comment>
<feature type="domain" description="Response regulatory" evidence="10">
    <location>
        <begin position="840"/>
        <end position="956"/>
    </location>
</feature>
<dbReference type="SUPFAM" id="SSF55874">
    <property type="entry name" value="ATPase domain of HSP90 chaperone/DNA topoisomerase II/histidine kinase"/>
    <property type="match status" value="1"/>
</dbReference>
<feature type="domain" description="PAS" evidence="11">
    <location>
        <begin position="339"/>
        <end position="381"/>
    </location>
</feature>
<dbReference type="InterPro" id="IPR036890">
    <property type="entry name" value="HATPase_C_sf"/>
</dbReference>
<evidence type="ECO:0000313" key="13">
    <source>
        <dbReference type="EMBL" id="SNS52761.1"/>
    </source>
</evidence>
<keyword evidence="8" id="KW-0472">Membrane</keyword>
<name>A0A239F7M6_9BURK</name>
<accession>A0A239F7M6</accession>
<dbReference type="Gene3D" id="3.30.450.20">
    <property type="entry name" value="PAS domain"/>
    <property type="match status" value="3"/>
</dbReference>
<evidence type="ECO:0000256" key="4">
    <source>
        <dbReference type="ARBA" id="ARBA00022553"/>
    </source>
</evidence>
<evidence type="ECO:0000256" key="5">
    <source>
        <dbReference type="ARBA" id="ARBA00022679"/>
    </source>
</evidence>
<evidence type="ECO:0000256" key="8">
    <source>
        <dbReference type="SAM" id="Phobius"/>
    </source>
</evidence>
<reference evidence="13 14" key="1">
    <citation type="submission" date="2017-06" db="EMBL/GenBank/DDBJ databases">
        <authorList>
            <person name="Kim H.J."/>
            <person name="Triplett B.A."/>
        </authorList>
    </citation>
    <scope>NUCLEOTIDE SEQUENCE [LARGE SCALE GENOMIC DNA]</scope>
    <source>
        <strain evidence="13 14">U15</strain>
    </source>
</reference>
<feature type="domain" description="PAS" evidence="11">
    <location>
        <begin position="218"/>
        <end position="288"/>
    </location>
</feature>
<keyword evidence="5" id="KW-0808">Transferase</keyword>
<sequence length="960" mass="106351">MRVLMAYGLTAGVLVVSGITAVLNARSQQETAREITHAQDIALALERIENALSDAETGQRGFLLTGQEDYLDPYRAARGETSIAVISRPSVSELIQSARRLLPSGSRQERLLDRVDRLARDKLSELEQTIRLYRSGRMREATEIVVNGDGKRMMDDIRAALVEMRAEDKFMLRQRQREHHDGAERALMSAGVVSLLSLVTLAILMNVSNASSRSLRRSEQRFRSLVEAASAVVWVTDADGRMTADKPSWRAFTGQGREAAAMFGWMDALHPETRQAIQRALDARSREGGALRWPERWRVRRHDGQYREMIVRCVAMPAAEAGTEEWIGACTDVTELANAESRMRCFAESDVIGIVFGDMSGGIRYANDEYLRTIGYERADLDSGALRWDAITPPEWLAVDRRHVEQARRTGTCPRYEKEYVRKNGSRVPVLVGFGMIGEEDEVVAFVLDLSDQKEAEATLRRREEEFRTLADNISQLAWMADPRGGIFWYNRRWFDYTAVSQRTMLESGWQAMLHPDHALRVEDKLRACLQNGMPWEDSFPLRGADGRYRWFLSRALPIHDERGNVVRWFGTHTDVTAQRELEEELTRVNRRKDEFIATLAHELRNPLAPVQAGLELLKLPGNATPAAAKVHAIMTRQIAHLVRLIDDLLDVSRITSGKLELRRETISVGAVLDTALEECRLKLEAAGHEVEVNLPQQPLHIDADLVRMAQVLSNLLDNAAKYTPDGGRIVVGVDSRGDEVLISVTDNGIGIDADLLPRIFDLFTQLESARPRRRGGIGIGLSITRQIVALHGGVLSADSAGPGKGSTFSIRLPQAVPMSAGAKADPLSSRPGTSLACRRILILDDNADAADTLGALLAMSGHEIHVAHTGAEAIDMAQRLHPDIAFLDIGLPDMSGHEVARALRAIASLNGLVLVALTGWGADSDVRQSREAGFDFHLTKPVTTAAIKAILPNLKTPLD</sequence>
<dbReference type="CDD" id="cd17580">
    <property type="entry name" value="REC_2_DhkD-like"/>
    <property type="match status" value="1"/>
</dbReference>
<dbReference type="InterPro" id="IPR013655">
    <property type="entry name" value="PAS_fold_3"/>
</dbReference>
<dbReference type="CDD" id="cd16922">
    <property type="entry name" value="HATPase_EvgS-ArcB-TorS-like"/>
    <property type="match status" value="1"/>
</dbReference>
<evidence type="ECO:0000259" key="10">
    <source>
        <dbReference type="PROSITE" id="PS50110"/>
    </source>
</evidence>
<feature type="transmembrane region" description="Helical" evidence="8">
    <location>
        <begin position="6"/>
        <end position="25"/>
    </location>
</feature>
<dbReference type="SUPFAM" id="SSF47384">
    <property type="entry name" value="Homodimeric domain of signal transducing histidine kinase"/>
    <property type="match status" value="1"/>
</dbReference>
<dbReference type="SMART" id="SM00448">
    <property type="entry name" value="REC"/>
    <property type="match status" value="1"/>
</dbReference>
<dbReference type="SMART" id="SM00387">
    <property type="entry name" value="HATPase_c"/>
    <property type="match status" value="1"/>
</dbReference>
<dbReference type="CDD" id="cd00130">
    <property type="entry name" value="PAS"/>
    <property type="match status" value="3"/>
</dbReference>
<dbReference type="PROSITE" id="PS50110">
    <property type="entry name" value="RESPONSE_REGULATORY"/>
    <property type="match status" value="1"/>
</dbReference>
<keyword evidence="8" id="KW-1133">Transmembrane helix</keyword>
<dbReference type="InterPro" id="IPR007891">
    <property type="entry name" value="CHASE3"/>
</dbReference>
<keyword evidence="6" id="KW-0418">Kinase</keyword>
<dbReference type="SMART" id="SM00091">
    <property type="entry name" value="PAS"/>
    <property type="match status" value="3"/>
</dbReference>
<dbReference type="Pfam" id="PF02518">
    <property type="entry name" value="HATPase_c"/>
    <property type="match status" value="1"/>
</dbReference>
<dbReference type="SUPFAM" id="SSF55785">
    <property type="entry name" value="PYP-like sensor domain (PAS domain)"/>
    <property type="match status" value="3"/>
</dbReference>
<dbReference type="InterPro" id="IPR005467">
    <property type="entry name" value="His_kinase_dom"/>
</dbReference>
<dbReference type="NCBIfam" id="TIGR00229">
    <property type="entry name" value="sensory_box"/>
    <property type="match status" value="3"/>
</dbReference>
<dbReference type="Pfam" id="PF05227">
    <property type="entry name" value="CHASE3"/>
    <property type="match status" value="1"/>
</dbReference>
<dbReference type="SMART" id="SM00086">
    <property type="entry name" value="PAC"/>
    <property type="match status" value="3"/>
</dbReference>
<dbReference type="InterPro" id="IPR035965">
    <property type="entry name" value="PAS-like_dom_sf"/>
</dbReference>
<dbReference type="Proteomes" id="UP000198284">
    <property type="component" value="Unassembled WGS sequence"/>
</dbReference>
<dbReference type="Gene3D" id="1.10.287.130">
    <property type="match status" value="1"/>
</dbReference>
<gene>
    <name evidence="13" type="ORF">SAMN06265795_103219</name>
</gene>
<evidence type="ECO:0000256" key="6">
    <source>
        <dbReference type="ARBA" id="ARBA00022777"/>
    </source>
</evidence>
<dbReference type="PANTHER" id="PTHR43047:SF72">
    <property type="entry name" value="OSMOSENSING HISTIDINE PROTEIN KINASE SLN1"/>
    <property type="match status" value="1"/>
</dbReference>
<dbReference type="InterPro" id="IPR036097">
    <property type="entry name" value="HisK_dim/P_sf"/>
</dbReference>
<dbReference type="InterPro" id="IPR001789">
    <property type="entry name" value="Sig_transdc_resp-reg_receiver"/>
</dbReference>
<dbReference type="SUPFAM" id="SSF52172">
    <property type="entry name" value="CheY-like"/>
    <property type="match status" value="1"/>
</dbReference>
<dbReference type="SMART" id="SM00388">
    <property type="entry name" value="HisKA"/>
    <property type="match status" value="1"/>
</dbReference>
<dbReference type="Pfam" id="PF00072">
    <property type="entry name" value="Response_reg"/>
    <property type="match status" value="1"/>
</dbReference>
<dbReference type="CDD" id="cd19410">
    <property type="entry name" value="HK9-like_sensor"/>
    <property type="match status" value="1"/>
</dbReference>
<evidence type="ECO:0000313" key="14">
    <source>
        <dbReference type="Proteomes" id="UP000198284"/>
    </source>
</evidence>
<evidence type="ECO:0000259" key="11">
    <source>
        <dbReference type="PROSITE" id="PS50112"/>
    </source>
</evidence>
<keyword evidence="8" id="KW-0812">Transmembrane</keyword>
<dbReference type="EC" id="2.7.13.3" evidence="3"/>
<evidence type="ECO:0000259" key="9">
    <source>
        <dbReference type="PROSITE" id="PS50109"/>
    </source>
</evidence>
<feature type="modified residue" description="4-aspartylphosphate" evidence="7">
    <location>
        <position position="889"/>
    </location>
</feature>
<dbReference type="InterPro" id="IPR001610">
    <property type="entry name" value="PAC"/>
</dbReference>
<feature type="domain" description="Histidine kinase" evidence="9">
    <location>
        <begin position="599"/>
        <end position="817"/>
    </location>
</feature>
<dbReference type="PROSITE" id="PS50109">
    <property type="entry name" value="HIS_KIN"/>
    <property type="match status" value="1"/>
</dbReference>
<dbReference type="InterPro" id="IPR004358">
    <property type="entry name" value="Sig_transdc_His_kin-like_C"/>
</dbReference>
<dbReference type="PROSITE" id="PS50113">
    <property type="entry name" value="PAC"/>
    <property type="match status" value="1"/>
</dbReference>
<evidence type="ECO:0000256" key="3">
    <source>
        <dbReference type="ARBA" id="ARBA00012438"/>
    </source>
</evidence>